<organism evidence="9 10">
    <name type="scientific">Labilithrix luteola</name>
    <dbReference type="NCBI Taxonomy" id="1391654"/>
    <lineage>
        <taxon>Bacteria</taxon>
        <taxon>Pseudomonadati</taxon>
        <taxon>Myxococcota</taxon>
        <taxon>Polyangia</taxon>
        <taxon>Polyangiales</taxon>
        <taxon>Labilitrichaceae</taxon>
        <taxon>Labilithrix</taxon>
    </lineage>
</organism>
<dbReference type="PROSITE" id="PS00108">
    <property type="entry name" value="PROTEIN_KINASE_ST"/>
    <property type="match status" value="1"/>
</dbReference>
<keyword evidence="1" id="KW-0808">Transferase</keyword>
<feature type="binding site" evidence="5">
    <location>
        <position position="48"/>
    </location>
    <ligand>
        <name>ATP</name>
        <dbReference type="ChEBI" id="CHEBI:30616"/>
    </ligand>
</feature>
<dbReference type="InterPro" id="IPR000719">
    <property type="entry name" value="Prot_kinase_dom"/>
</dbReference>
<dbReference type="OrthoDB" id="5495090at2"/>
<evidence type="ECO:0000313" key="9">
    <source>
        <dbReference type="EMBL" id="AKU96794.1"/>
    </source>
</evidence>
<dbReference type="AlphaFoldDB" id="A0A0K1PUJ4"/>
<dbReference type="SUPFAM" id="SSF56112">
    <property type="entry name" value="Protein kinase-like (PK-like)"/>
    <property type="match status" value="1"/>
</dbReference>
<keyword evidence="7" id="KW-0812">Transmembrane</keyword>
<feature type="region of interest" description="Disordered" evidence="6">
    <location>
        <begin position="382"/>
        <end position="482"/>
    </location>
</feature>
<keyword evidence="3 9" id="KW-0418">Kinase</keyword>
<evidence type="ECO:0000256" key="7">
    <source>
        <dbReference type="SAM" id="Phobius"/>
    </source>
</evidence>
<feature type="transmembrane region" description="Helical" evidence="7">
    <location>
        <begin position="349"/>
        <end position="371"/>
    </location>
</feature>
<keyword evidence="10" id="KW-1185">Reference proteome</keyword>
<evidence type="ECO:0000256" key="2">
    <source>
        <dbReference type="ARBA" id="ARBA00022741"/>
    </source>
</evidence>
<feature type="compositionally biased region" description="Basic and acidic residues" evidence="6">
    <location>
        <begin position="315"/>
        <end position="326"/>
    </location>
</feature>
<dbReference type="PANTHER" id="PTHR43289">
    <property type="entry name" value="MITOGEN-ACTIVATED PROTEIN KINASE KINASE KINASE 20-RELATED"/>
    <property type="match status" value="1"/>
</dbReference>
<dbReference type="STRING" id="1391654.AKJ09_03458"/>
<dbReference type="InterPro" id="IPR008271">
    <property type="entry name" value="Ser/Thr_kinase_AS"/>
</dbReference>
<dbReference type="Gene3D" id="3.30.200.20">
    <property type="entry name" value="Phosphorylase Kinase, domain 1"/>
    <property type="match status" value="1"/>
</dbReference>
<name>A0A0K1PUJ4_9BACT</name>
<reference evidence="9 10" key="1">
    <citation type="submission" date="2015-08" db="EMBL/GenBank/DDBJ databases">
        <authorList>
            <person name="Babu N.S."/>
            <person name="Beckwith C.J."/>
            <person name="Beseler K.G."/>
            <person name="Brison A."/>
            <person name="Carone J.V."/>
            <person name="Caskin T.P."/>
            <person name="Diamond M."/>
            <person name="Durham M.E."/>
            <person name="Foxe J.M."/>
            <person name="Go M."/>
            <person name="Henderson B.A."/>
            <person name="Jones I.B."/>
            <person name="McGettigan J.A."/>
            <person name="Micheletti S.J."/>
            <person name="Nasrallah M.E."/>
            <person name="Ortiz D."/>
            <person name="Piller C.R."/>
            <person name="Privatt S.R."/>
            <person name="Schneider S.L."/>
            <person name="Sharp S."/>
            <person name="Smith T.C."/>
            <person name="Stanton J.D."/>
            <person name="Ullery H.E."/>
            <person name="Wilson R.J."/>
            <person name="Serrano M.G."/>
            <person name="Buck G."/>
            <person name="Lee V."/>
            <person name="Wang Y."/>
            <person name="Carvalho R."/>
            <person name="Voegtly L."/>
            <person name="Shi R."/>
            <person name="Duckworth R."/>
            <person name="Johnson A."/>
            <person name="Loviza R."/>
            <person name="Walstead R."/>
            <person name="Shah Z."/>
            <person name="Kiflezghi M."/>
            <person name="Wade K."/>
            <person name="Ball S.L."/>
            <person name="Bradley K.W."/>
            <person name="Asai D.J."/>
            <person name="Bowman C.A."/>
            <person name="Russell D.A."/>
            <person name="Pope W.H."/>
            <person name="Jacobs-Sera D."/>
            <person name="Hendrix R.W."/>
            <person name="Hatfull G.F."/>
        </authorList>
    </citation>
    <scope>NUCLEOTIDE SEQUENCE [LARGE SCALE GENOMIC DNA]</scope>
    <source>
        <strain evidence="9 10">DSM 27648</strain>
    </source>
</reference>
<proteinExistence type="predicted"/>
<sequence>MDVAFASARDRLGQTLCGKYQLETVLGVGGTAVVYRATHRNGHKVAVKMLHEHLCKSRDVSRRFMREGYLANILDHPGTVRVLDDDATKDGIAFLVLELLEGETLEERRVRLGGTLPLDEVMNYCDQLLGVLQIAHHKSIVHRDIKPSNLFVTHDNVLKVLDFGIARIVDDGSATVTKTGTMIGTPAFMPPEQALSRPREIDSQSDLWAVGATMFTLLSGHLVHVAESSSEHLVKAATMQARSIAKVFPGIPENVEALIAKALAFHKKDRWTTAEEMRRELWRARIEPGRPVGSIVSVPPPASPTSEFPTVVTNRRKDSDGPHSRDALLAKTGMSLSGDIPLPPPRRTAIFASAAIGAVLLFGAVGTLMLAKDKTLDRTAAAATVQRPPAPVTVTAPAVPPPTPVADLPAARPATTTTTTASTTPTPPVESGRKHTNATAAAGKTLTTSPVTATTSAPRATAAAKPKATTGSGSSADLYKPF</sequence>
<gene>
    <name evidence="9" type="ORF">AKJ09_03458</name>
</gene>
<dbReference type="EMBL" id="CP012333">
    <property type="protein sequence ID" value="AKU96794.1"/>
    <property type="molecule type" value="Genomic_DNA"/>
</dbReference>
<evidence type="ECO:0000256" key="1">
    <source>
        <dbReference type="ARBA" id="ARBA00022679"/>
    </source>
</evidence>
<evidence type="ECO:0000256" key="5">
    <source>
        <dbReference type="PROSITE-ProRule" id="PRU10141"/>
    </source>
</evidence>
<protein>
    <submittedName>
        <fullName evidence="9">Serine/threonine-protein kinase pkn3</fullName>
    </submittedName>
</protein>
<keyword evidence="4 5" id="KW-0067">ATP-binding</keyword>
<feature type="compositionally biased region" description="Low complexity" evidence="6">
    <location>
        <begin position="444"/>
        <end position="472"/>
    </location>
</feature>
<evidence type="ECO:0000259" key="8">
    <source>
        <dbReference type="PROSITE" id="PS50011"/>
    </source>
</evidence>
<dbReference type="CDD" id="cd14014">
    <property type="entry name" value="STKc_PknB_like"/>
    <property type="match status" value="1"/>
</dbReference>
<feature type="compositionally biased region" description="Low complexity" evidence="6">
    <location>
        <begin position="382"/>
        <end position="397"/>
    </location>
</feature>
<dbReference type="Proteomes" id="UP000064967">
    <property type="component" value="Chromosome"/>
</dbReference>
<dbReference type="Gene3D" id="1.10.510.10">
    <property type="entry name" value="Transferase(Phosphotransferase) domain 1"/>
    <property type="match status" value="1"/>
</dbReference>
<evidence type="ECO:0000256" key="3">
    <source>
        <dbReference type="ARBA" id="ARBA00022777"/>
    </source>
</evidence>
<dbReference type="PROSITE" id="PS50011">
    <property type="entry name" value="PROTEIN_KINASE_DOM"/>
    <property type="match status" value="1"/>
</dbReference>
<accession>A0A0K1PUJ4</accession>
<feature type="domain" description="Protein kinase" evidence="8">
    <location>
        <begin position="20"/>
        <end position="283"/>
    </location>
</feature>
<dbReference type="PATRIC" id="fig|1391654.3.peg.3501"/>
<dbReference type="Pfam" id="PF00069">
    <property type="entry name" value="Pkinase"/>
    <property type="match status" value="1"/>
</dbReference>
<dbReference type="RefSeq" id="WP_146648031.1">
    <property type="nucleotide sequence ID" value="NZ_CP012333.1"/>
</dbReference>
<dbReference type="InterPro" id="IPR017441">
    <property type="entry name" value="Protein_kinase_ATP_BS"/>
</dbReference>
<dbReference type="PANTHER" id="PTHR43289:SF6">
    <property type="entry name" value="SERINE_THREONINE-PROTEIN KINASE NEKL-3"/>
    <property type="match status" value="1"/>
</dbReference>
<keyword evidence="7" id="KW-1133">Transmembrane helix</keyword>
<feature type="region of interest" description="Disordered" evidence="6">
    <location>
        <begin position="293"/>
        <end position="326"/>
    </location>
</feature>
<feature type="compositionally biased region" description="Low complexity" evidence="6">
    <location>
        <begin position="405"/>
        <end position="424"/>
    </location>
</feature>
<dbReference type="GO" id="GO:0004674">
    <property type="term" value="F:protein serine/threonine kinase activity"/>
    <property type="evidence" value="ECO:0007669"/>
    <property type="project" value="TreeGrafter"/>
</dbReference>
<dbReference type="SMART" id="SM00220">
    <property type="entry name" value="S_TKc"/>
    <property type="match status" value="1"/>
</dbReference>
<dbReference type="GO" id="GO:0005524">
    <property type="term" value="F:ATP binding"/>
    <property type="evidence" value="ECO:0007669"/>
    <property type="project" value="UniProtKB-UniRule"/>
</dbReference>
<evidence type="ECO:0000256" key="4">
    <source>
        <dbReference type="ARBA" id="ARBA00022840"/>
    </source>
</evidence>
<evidence type="ECO:0000313" key="10">
    <source>
        <dbReference type="Proteomes" id="UP000064967"/>
    </source>
</evidence>
<dbReference type="InterPro" id="IPR011009">
    <property type="entry name" value="Kinase-like_dom_sf"/>
</dbReference>
<feature type="compositionally biased region" description="Polar residues" evidence="6">
    <location>
        <begin position="304"/>
        <end position="313"/>
    </location>
</feature>
<keyword evidence="7" id="KW-0472">Membrane</keyword>
<dbReference type="PROSITE" id="PS00107">
    <property type="entry name" value="PROTEIN_KINASE_ATP"/>
    <property type="match status" value="1"/>
</dbReference>
<evidence type="ECO:0000256" key="6">
    <source>
        <dbReference type="SAM" id="MobiDB-lite"/>
    </source>
</evidence>
<keyword evidence="2 5" id="KW-0547">Nucleotide-binding</keyword>
<dbReference type="KEGG" id="llu:AKJ09_03458"/>